<dbReference type="GO" id="GO:0043190">
    <property type="term" value="C:ATP-binding cassette (ABC) transporter complex"/>
    <property type="evidence" value="ECO:0007669"/>
    <property type="project" value="TreeGrafter"/>
</dbReference>
<comment type="subcellular location">
    <subcellularLocation>
        <location evidence="1">Cell membrane</location>
        <topology evidence="1">Multi-pass membrane protein</topology>
    </subcellularLocation>
</comment>
<gene>
    <name evidence="7" type="ORF">KL86DYS1_30572</name>
</gene>
<evidence type="ECO:0000256" key="2">
    <source>
        <dbReference type="ARBA" id="ARBA00022475"/>
    </source>
</evidence>
<dbReference type="Pfam" id="PF03739">
    <property type="entry name" value="LptF_LptG"/>
    <property type="match status" value="1"/>
</dbReference>
<dbReference type="InterPro" id="IPR005495">
    <property type="entry name" value="LptG/LptF_permease"/>
</dbReference>
<keyword evidence="3 6" id="KW-0812">Transmembrane</keyword>
<evidence type="ECO:0000313" key="7">
    <source>
        <dbReference type="EMBL" id="SBW03424.1"/>
    </source>
</evidence>
<accession>A0A212JVD6</accession>
<feature type="transmembrane region" description="Helical" evidence="6">
    <location>
        <begin position="597"/>
        <end position="614"/>
    </location>
</feature>
<evidence type="ECO:0008006" key="8">
    <source>
        <dbReference type="Google" id="ProtNLM"/>
    </source>
</evidence>
<feature type="transmembrane region" description="Helical" evidence="6">
    <location>
        <begin position="422"/>
        <end position="439"/>
    </location>
</feature>
<dbReference type="RefSeq" id="WP_296942523.1">
    <property type="nucleotide sequence ID" value="NZ_LT599032.1"/>
</dbReference>
<keyword evidence="2" id="KW-1003">Cell membrane</keyword>
<dbReference type="PANTHER" id="PTHR33529">
    <property type="entry name" value="SLR0882 PROTEIN-RELATED"/>
    <property type="match status" value="1"/>
</dbReference>
<evidence type="ECO:0000256" key="1">
    <source>
        <dbReference type="ARBA" id="ARBA00004651"/>
    </source>
</evidence>
<dbReference type="EMBL" id="FLUM01000003">
    <property type="protein sequence ID" value="SBW03424.1"/>
    <property type="molecule type" value="Genomic_DNA"/>
</dbReference>
<evidence type="ECO:0000256" key="6">
    <source>
        <dbReference type="SAM" id="Phobius"/>
    </source>
</evidence>
<dbReference type="GO" id="GO:0015920">
    <property type="term" value="P:lipopolysaccharide transport"/>
    <property type="evidence" value="ECO:0007669"/>
    <property type="project" value="TreeGrafter"/>
</dbReference>
<protein>
    <recommendedName>
        <fullName evidence="8">Permease YjgP/YjgQ family protein</fullName>
    </recommendedName>
</protein>
<keyword evidence="4 6" id="KW-1133">Transmembrane helix</keyword>
<dbReference type="AlphaFoldDB" id="A0A212JVD6"/>
<reference evidence="7" key="1">
    <citation type="submission" date="2016-04" db="EMBL/GenBank/DDBJ databases">
        <authorList>
            <person name="Evans L.H."/>
            <person name="Alamgir A."/>
            <person name="Owens N."/>
            <person name="Weber N.D."/>
            <person name="Virtaneva K."/>
            <person name="Barbian K."/>
            <person name="Babar A."/>
            <person name="Rosenke K."/>
        </authorList>
    </citation>
    <scope>NUCLEOTIDE SEQUENCE</scope>
    <source>
        <strain evidence="7">86-1</strain>
    </source>
</reference>
<evidence type="ECO:0000256" key="5">
    <source>
        <dbReference type="ARBA" id="ARBA00023136"/>
    </source>
</evidence>
<sequence>MLKIKRLYTFVIQTFLPVFAMTFVICLFIVLMQFLWRYVEDLVGKGLDISVLAELFLYAAFQLIPMALPLSLLLASLMAFGNLGERLELLSIKASGVSLLKAMKPLIILVAFISIGAFFFQNEAMPRIQVKLRALLWSIKQKSPELDIPEGSFYSDIPNYNLYVKKKNRETKMLHEVMIYDTSKGFDNMAVIVCDSALMRGSEDKTFLLLNLYHGQQFANFRQADINSTSSRSNNQFVPYSRENFKEKEVIIPFNTGFDRMDESNLEGTQISKNIVQLSHSIDSMSARLDSVNIRDRKIIGQHTYFSYRNTEAYQNRLKEADSLKVEKPKALQKKEQPAKIDFDSLLNSYSRDEMAQHLMSAASEAENSRYNMLESNQKAGLQKNIRFHEVERHRKFTLSFACLIFFFIGAPLGAIIRKGGLGMPVVVSVALFIVYYIIDNIGYKMARDGVWEAWQGMWLSSFALFPLGVFLTYKAMNDSALFNPEAYGKFFRKIFFIKVPQKISEEDRTVIINNIPGISEISNLGLDGETIDNLQAMDEEHLRDINKNYTQYGYAKNMQLATLIILKARGADINSIVDNQSYEAAGMDYKNFCKSSVLTGIGYLLAIIFLIINVPGLSIFIYVSYLILFVRSLTYYSMFYASAKKKSKIYHIVVSIASFAAYPLTYWYIKKDMEKNLKELKERAII</sequence>
<keyword evidence="5 6" id="KW-0472">Membrane</keyword>
<evidence type="ECO:0000256" key="3">
    <source>
        <dbReference type="ARBA" id="ARBA00022692"/>
    </source>
</evidence>
<feature type="transmembrane region" description="Helical" evidence="6">
    <location>
        <begin position="7"/>
        <end position="36"/>
    </location>
</feature>
<feature type="transmembrane region" description="Helical" evidence="6">
    <location>
        <begin position="397"/>
        <end position="415"/>
    </location>
</feature>
<feature type="transmembrane region" description="Helical" evidence="6">
    <location>
        <begin position="56"/>
        <end position="81"/>
    </location>
</feature>
<evidence type="ECO:0000256" key="4">
    <source>
        <dbReference type="ARBA" id="ARBA00022989"/>
    </source>
</evidence>
<feature type="transmembrane region" description="Helical" evidence="6">
    <location>
        <begin position="650"/>
        <end position="670"/>
    </location>
</feature>
<name>A0A212JVD6_9BACT</name>
<organism evidence="7">
    <name type="scientific">uncultured Dysgonomonas sp</name>
    <dbReference type="NCBI Taxonomy" id="206096"/>
    <lineage>
        <taxon>Bacteria</taxon>
        <taxon>Pseudomonadati</taxon>
        <taxon>Bacteroidota</taxon>
        <taxon>Bacteroidia</taxon>
        <taxon>Bacteroidales</taxon>
        <taxon>Dysgonomonadaceae</taxon>
        <taxon>Dysgonomonas</taxon>
        <taxon>environmental samples</taxon>
    </lineage>
</organism>
<proteinExistence type="predicted"/>
<feature type="transmembrane region" description="Helical" evidence="6">
    <location>
        <begin position="454"/>
        <end position="474"/>
    </location>
</feature>
<dbReference type="PANTHER" id="PTHR33529:SF6">
    <property type="entry name" value="YJGP_YJGQ FAMILY PERMEASE"/>
    <property type="match status" value="1"/>
</dbReference>
<feature type="transmembrane region" description="Helical" evidence="6">
    <location>
        <begin position="102"/>
        <end position="120"/>
    </location>
</feature>